<dbReference type="EMBL" id="QGNA01000004">
    <property type="protein sequence ID" value="PWS35518.1"/>
    <property type="molecule type" value="Genomic_DNA"/>
</dbReference>
<gene>
    <name evidence="3" type="ORF">DFH01_18110</name>
</gene>
<dbReference type="AlphaFoldDB" id="A0A317FD86"/>
<name>A0A317FD86_9PROT</name>
<protein>
    <recommendedName>
        <fullName evidence="2">Oxidoreductase molybdopterin-binding domain-containing protein</fullName>
    </recommendedName>
</protein>
<comment type="caution">
    <text evidence="3">The sequence shown here is derived from an EMBL/GenBank/DDBJ whole genome shotgun (WGS) entry which is preliminary data.</text>
</comment>
<feature type="signal peptide" evidence="1">
    <location>
        <begin position="1"/>
        <end position="20"/>
    </location>
</feature>
<reference evidence="4" key="1">
    <citation type="submission" date="2018-05" db="EMBL/GenBank/DDBJ databases">
        <authorList>
            <person name="Du Z."/>
            <person name="Wang X."/>
        </authorList>
    </citation>
    <scope>NUCLEOTIDE SEQUENCE [LARGE SCALE GENOMIC DNA]</scope>
    <source>
        <strain evidence="4">CQN31</strain>
    </source>
</reference>
<dbReference type="InterPro" id="IPR000572">
    <property type="entry name" value="OxRdtase_Mopterin-bd_dom"/>
</dbReference>
<dbReference type="InterPro" id="IPR036374">
    <property type="entry name" value="OxRdtase_Mopterin-bd_sf"/>
</dbReference>
<dbReference type="OrthoDB" id="9798763at2"/>
<dbReference type="Proteomes" id="UP000245765">
    <property type="component" value="Unassembled WGS sequence"/>
</dbReference>
<keyword evidence="1" id="KW-0732">Signal</keyword>
<feature type="domain" description="Oxidoreductase molybdopterin-binding" evidence="2">
    <location>
        <begin position="70"/>
        <end position="138"/>
    </location>
</feature>
<sequence length="163" mass="18036">MLRRRFLALPVLAAAPPVLAETEAPRGRPILQVTGRIGAAEGVRFDLVALEALGRADLVTRTAWTGDAPRRFAGVPLARLLQHVGAQGQMLRAVALNDYAITAPVPELLQHGAFLATREDDQPLRIRDRGPVWMIFPWSQRPELDVALVRERSIWQLRAITIA</sequence>
<dbReference type="Pfam" id="PF00174">
    <property type="entry name" value="Oxidored_molyb"/>
    <property type="match status" value="1"/>
</dbReference>
<organism evidence="3 4">
    <name type="scientific">Falsiroseomonas bella</name>
    <dbReference type="NCBI Taxonomy" id="2184016"/>
    <lineage>
        <taxon>Bacteria</taxon>
        <taxon>Pseudomonadati</taxon>
        <taxon>Pseudomonadota</taxon>
        <taxon>Alphaproteobacteria</taxon>
        <taxon>Acetobacterales</taxon>
        <taxon>Roseomonadaceae</taxon>
        <taxon>Falsiroseomonas</taxon>
    </lineage>
</organism>
<evidence type="ECO:0000313" key="4">
    <source>
        <dbReference type="Proteomes" id="UP000245765"/>
    </source>
</evidence>
<evidence type="ECO:0000313" key="3">
    <source>
        <dbReference type="EMBL" id="PWS35518.1"/>
    </source>
</evidence>
<dbReference type="Gene3D" id="3.90.420.10">
    <property type="entry name" value="Oxidoreductase, molybdopterin-binding domain"/>
    <property type="match status" value="1"/>
</dbReference>
<feature type="chain" id="PRO_5016407840" description="Oxidoreductase molybdopterin-binding domain-containing protein" evidence="1">
    <location>
        <begin position="21"/>
        <end position="163"/>
    </location>
</feature>
<accession>A0A317FD86</accession>
<keyword evidence="4" id="KW-1185">Reference proteome</keyword>
<proteinExistence type="predicted"/>
<dbReference type="SUPFAM" id="SSF56524">
    <property type="entry name" value="Oxidoreductase molybdopterin-binding domain"/>
    <property type="match status" value="1"/>
</dbReference>
<evidence type="ECO:0000259" key="2">
    <source>
        <dbReference type="Pfam" id="PF00174"/>
    </source>
</evidence>
<evidence type="ECO:0000256" key="1">
    <source>
        <dbReference type="SAM" id="SignalP"/>
    </source>
</evidence>
<dbReference type="RefSeq" id="WP_109871885.1">
    <property type="nucleotide sequence ID" value="NZ_QGNA01000004.1"/>
</dbReference>